<protein>
    <recommendedName>
        <fullName evidence="9">Beta-ketoacyl-[acyl-carrier-protein] synthase III</fullName>
        <shortName evidence="9">Beta-ketoacyl-ACP synthase III</shortName>
        <shortName evidence="9">KAS III</shortName>
        <ecNumber evidence="9">2.3.1.180</ecNumber>
    </recommendedName>
    <alternativeName>
        <fullName evidence="9">3-oxoacyl-[acyl-carrier-protein] synthase 3</fullName>
    </alternativeName>
    <alternativeName>
        <fullName evidence="9">3-oxoacyl-[acyl-carrier-protein] synthase III</fullName>
    </alternativeName>
</protein>
<dbReference type="CDD" id="cd00830">
    <property type="entry name" value="KAS_III"/>
    <property type="match status" value="1"/>
</dbReference>
<dbReference type="NCBIfam" id="TIGR00747">
    <property type="entry name" value="fabH"/>
    <property type="match status" value="1"/>
</dbReference>
<evidence type="ECO:0000256" key="1">
    <source>
        <dbReference type="ARBA" id="ARBA00008642"/>
    </source>
</evidence>
<keyword evidence="9" id="KW-0511">Multifunctional enzyme</keyword>
<dbReference type="SUPFAM" id="SSF53901">
    <property type="entry name" value="Thiolase-like"/>
    <property type="match status" value="1"/>
</dbReference>
<feature type="active site" evidence="9">
    <location>
        <position position="258"/>
    </location>
</feature>
<dbReference type="UniPathway" id="UPA00094"/>
<dbReference type="InterPro" id="IPR013751">
    <property type="entry name" value="ACP_syn_III_N"/>
</dbReference>
<comment type="subcellular location">
    <subcellularLocation>
        <location evidence="9">Cytoplasm</location>
    </subcellularLocation>
</comment>
<dbReference type="EC" id="2.3.1.180" evidence="9"/>
<evidence type="ECO:0000256" key="8">
    <source>
        <dbReference type="ARBA" id="ARBA00023315"/>
    </source>
</evidence>
<dbReference type="PANTHER" id="PTHR34069">
    <property type="entry name" value="3-OXOACYL-[ACYL-CARRIER-PROTEIN] SYNTHASE 3"/>
    <property type="match status" value="1"/>
</dbReference>
<evidence type="ECO:0000259" key="11">
    <source>
        <dbReference type="Pfam" id="PF08545"/>
    </source>
</evidence>
<keyword evidence="6 9" id="KW-0443">Lipid metabolism</keyword>
<evidence type="ECO:0000256" key="5">
    <source>
        <dbReference type="ARBA" id="ARBA00022832"/>
    </source>
</evidence>
<dbReference type="EMBL" id="AB469194">
    <property type="protein sequence ID" value="BAJ52704.1"/>
    <property type="molecule type" value="Genomic_DNA"/>
</dbReference>
<comment type="domain">
    <text evidence="9">The last Arg residue of the ACP-binding site is essential for the weak association between ACP/AcpP and FabH.</text>
</comment>
<dbReference type="HAMAP" id="MF_01815">
    <property type="entry name" value="FabH"/>
    <property type="match status" value="1"/>
</dbReference>
<evidence type="ECO:0000256" key="3">
    <source>
        <dbReference type="ARBA" id="ARBA00022516"/>
    </source>
</evidence>
<dbReference type="InterPro" id="IPR016039">
    <property type="entry name" value="Thiolase-like"/>
</dbReference>
<dbReference type="Pfam" id="PF08541">
    <property type="entry name" value="ACP_syn_III_C"/>
    <property type="match status" value="1"/>
</dbReference>
<evidence type="ECO:0000256" key="9">
    <source>
        <dbReference type="HAMAP-Rule" id="MF_01815"/>
    </source>
</evidence>
<dbReference type="GO" id="GO:0004315">
    <property type="term" value="F:3-oxoacyl-[acyl-carrier-protein] synthase activity"/>
    <property type="evidence" value="ECO:0007669"/>
    <property type="project" value="InterPro"/>
</dbReference>
<comment type="similarity">
    <text evidence="1 9">Belongs to the thiolase-like superfamily. FabH family.</text>
</comment>
<gene>
    <name evidence="12" type="primary">pnxU</name>
    <name evidence="9" type="synonym">fabH</name>
</gene>
<evidence type="ECO:0000256" key="2">
    <source>
        <dbReference type="ARBA" id="ARBA00022490"/>
    </source>
</evidence>
<feature type="domain" description="Beta-ketoacyl-[acyl-carrier-protein] synthase III N-terminal" evidence="11">
    <location>
        <begin position="116"/>
        <end position="193"/>
    </location>
</feature>
<accession>E5RLP0</accession>
<keyword evidence="4 9" id="KW-0808">Transferase</keyword>
<keyword evidence="7 9" id="KW-0275">Fatty acid biosynthesis</keyword>
<proteinExistence type="inferred from homology"/>
<evidence type="ECO:0000256" key="4">
    <source>
        <dbReference type="ARBA" id="ARBA00022679"/>
    </source>
</evidence>
<organism evidence="12">
    <name type="scientific">Streptomyces sp. TA-0256</name>
    <dbReference type="NCBI Taxonomy" id="573242"/>
    <lineage>
        <taxon>Bacteria</taxon>
        <taxon>Bacillati</taxon>
        <taxon>Actinomycetota</taxon>
        <taxon>Actinomycetes</taxon>
        <taxon>Kitasatosporales</taxon>
        <taxon>Streptomycetaceae</taxon>
        <taxon>Streptomyces</taxon>
    </lineage>
</organism>
<feature type="region of interest" description="ACP-binding" evidence="9">
    <location>
        <begin position="259"/>
        <end position="263"/>
    </location>
</feature>
<keyword evidence="5 9" id="KW-0276">Fatty acid metabolism</keyword>
<comment type="catalytic activity">
    <reaction evidence="9">
        <text>malonyl-[ACP] + acetyl-CoA + H(+) = 3-oxobutanoyl-[ACP] + CO2 + CoA</text>
        <dbReference type="Rhea" id="RHEA:12080"/>
        <dbReference type="Rhea" id="RHEA-COMP:9623"/>
        <dbReference type="Rhea" id="RHEA-COMP:9625"/>
        <dbReference type="ChEBI" id="CHEBI:15378"/>
        <dbReference type="ChEBI" id="CHEBI:16526"/>
        <dbReference type="ChEBI" id="CHEBI:57287"/>
        <dbReference type="ChEBI" id="CHEBI:57288"/>
        <dbReference type="ChEBI" id="CHEBI:78449"/>
        <dbReference type="ChEBI" id="CHEBI:78450"/>
        <dbReference type="EC" id="2.3.1.180"/>
    </reaction>
</comment>
<comment type="pathway">
    <text evidence="9">Lipid metabolism; fatty acid biosynthesis.</text>
</comment>
<dbReference type="InterPro" id="IPR013747">
    <property type="entry name" value="ACP_syn_III_C"/>
</dbReference>
<dbReference type="PANTHER" id="PTHR34069:SF2">
    <property type="entry name" value="BETA-KETOACYL-[ACYL-CARRIER-PROTEIN] SYNTHASE III"/>
    <property type="match status" value="1"/>
</dbReference>
<keyword evidence="2 9" id="KW-0963">Cytoplasm</keyword>
<evidence type="ECO:0000259" key="10">
    <source>
        <dbReference type="Pfam" id="PF08541"/>
    </source>
</evidence>
<dbReference type="GO" id="GO:0044550">
    <property type="term" value="P:secondary metabolite biosynthetic process"/>
    <property type="evidence" value="ECO:0007669"/>
    <property type="project" value="TreeGrafter"/>
</dbReference>
<reference evidence="12" key="1">
    <citation type="submission" date="2008-11" db="EMBL/GenBank/DDBJ databases">
        <title>Biosynthetic gene cluster for FD-594 in Streptomyces sp. TA-0256.</title>
        <authorList>
            <person name="Kudo F."/>
            <person name="Yonezawa T."/>
            <person name="Eguchi T."/>
        </authorList>
    </citation>
    <scope>NUCLEOTIDE SEQUENCE</scope>
    <source>
        <strain evidence="12">TA-0256</strain>
    </source>
</reference>
<feature type="active site" evidence="9">
    <location>
        <position position="289"/>
    </location>
</feature>
<dbReference type="Gene3D" id="3.40.47.10">
    <property type="match status" value="2"/>
</dbReference>
<dbReference type="Pfam" id="PF08545">
    <property type="entry name" value="ACP_syn_III"/>
    <property type="match status" value="1"/>
</dbReference>
<dbReference type="GO" id="GO:0005737">
    <property type="term" value="C:cytoplasm"/>
    <property type="evidence" value="ECO:0007669"/>
    <property type="project" value="UniProtKB-SubCell"/>
</dbReference>
<keyword evidence="8 9" id="KW-0012">Acyltransferase</keyword>
<dbReference type="GO" id="GO:0006633">
    <property type="term" value="P:fatty acid biosynthetic process"/>
    <property type="evidence" value="ECO:0007669"/>
    <property type="project" value="UniProtKB-UniRule"/>
</dbReference>
<dbReference type="AlphaFoldDB" id="E5RLP0"/>
<evidence type="ECO:0000313" key="12">
    <source>
        <dbReference type="EMBL" id="BAJ52704.1"/>
    </source>
</evidence>
<evidence type="ECO:0000256" key="7">
    <source>
        <dbReference type="ARBA" id="ARBA00023160"/>
    </source>
</evidence>
<name>E5RLP0_9ACTN</name>
<dbReference type="NCBIfam" id="NF006829">
    <property type="entry name" value="PRK09352.1"/>
    <property type="match status" value="1"/>
</dbReference>
<comment type="subunit">
    <text evidence="9">Homodimer.</text>
</comment>
<feature type="active site" evidence="9">
    <location>
        <position position="122"/>
    </location>
</feature>
<feature type="domain" description="Beta-ketoacyl-[acyl-carrier-protein] synthase III C-terminal" evidence="10">
    <location>
        <begin position="243"/>
        <end position="330"/>
    </location>
</feature>
<evidence type="ECO:0000256" key="6">
    <source>
        <dbReference type="ARBA" id="ARBA00023098"/>
    </source>
</evidence>
<dbReference type="GO" id="GO:0033818">
    <property type="term" value="F:beta-ketoacyl-acyl-carrier-protein synthase III activity"/>
    <property type="evidence" value="ECO:0007669"/>
    <property type="project" value="UniProtKB-UniRule"/>
</dbReference>
<dbReference type="InterPro" id="IPR004655">
    <property type="entry name" value="FabH"/>
</dbReference>
<sequence>MTAGLLTTAHRHSRIAGLGTYRPRRTVTNKEICERIDSTEEWIESRSGIVTRHFASPDETLPAMAAAAAANALTHAGLEAGQIDCVIVAGMSNLVQTPPLAVAVAHALGARGAAAFDLSAACAGFCHALAVAGDMVSAGSAAHVLVIGAERMTDIVDPADRTIAFLFADGAGAVVVGPSTEPGIGPVVRGADGSHAHALRMDSDWGAVGDDPALPRPYMRMDGRSVFRWAVSRIVPAGREAMRAAGISAGELGAFIPHQANLRMIEVMAERLALPPAVAVADDVKHSGNTSSASIPLAMERLLREGTVRSGDTALLIGFGAGLNYAGQVVVLP</sequence>
<keyword evidence="3 9" id="KW-0444">Lipid biosynthesis</keyword>
<comment type="function">
    <text evidence="9">Catalyzes the condensation reaction of fatty acid synthesis by the addition to an acyl acceptor of two carbons from malonyl-ACP. Catalyzes the first condensation reaction which initiates fatty acid synthesis and may therefore play a role in governing the total rate of fatty acid production. Possesses both acetoacetyl-ACP synthase and acetyl transacylase activities. Its substrate specificity determines the biosynthesis of branched-chain and/or straight-chain of fatty acids.</text>
</comment>